<protein>
    <submittedName>
        <fullName evidence="1">Uncharacterized protein</fullName>
    </submittedName>
</protein>
<sequence length="39" mass="4576">MNVTLERQIEISITLFPTLWFLNPPLPPWFSPFFGLCLP</sequence>
<accession>A0A2P2MLT8</accession>
<evidence type="ECO:0000313" key="1">
    <source>
        <dbReference type="EMBL" id="MBX31185.1"/>
    </source>
</evidence>
<organism evidence="1">
    <name type="scientific">Rhizophora mucronata</name>
    <name type="common">Asiatic mangrove</name>
    <dbReference type="NCBI Taxonomy" id="61149"/>
    <lineage>
        <taxon>Eukaryota</taxon>
        <taxon>Viridiplantae</taxon>
        <taxon>Streptophyta</taxon>
        <taxon>Embryophyta</taxon>
        <taxon>Tracheophyta</taxon>
        <taxon>Spermatophyta</taxon>
        <taxon>Magnoliopsida</taxon>
        <taxon>eudicotyledons</taxon>
        <taxon>Gunneridae</taxon>
        <taxon>Pentapetalae</taxon>
        <taxon>rosids</taxon>
        <taxon>fabids</taxon>
        <taxon>Malpighiales</taxon>
        <taxon>Rhizophoraceae</taxon>
        <taxon>Rhizophora</taxon>
    </lineage>
</organism>
<dbReference type="AlphaFoldDB" id="A0A2P2MLT8"/>
<name>A0A2P2MLT8_RHIMU</name>
<reference evidence="1" key="1">
    <citation type="submission" date="2018-02" db="EMBL/GenBank/DDBJ databases">
        <title>Rhizophora mucronata_Transcriptome.</title>
        <authorList>
            <person name="Meera S.P."/>
            <person name="Sreeshan A."/>
            <person name="Augustine A."/>
        </authorList>
    </citation>
    <scope>NUCLEOTIDE SEQUENCE</scope>
    <source>
        <tissue evidence="1">Leaf</tissue>
    </source>
</reference>
<proteinExistence type="predicted"/>
<dbReference type="EMBL" id="GGEC01050701">
    <property type="protein sequence ID" value="MBX31185.1"/>
    <property type="molecule type" value="Transcribed_RNA"/>
</dbReference>